<feature type="non-terminal residue" evidence="2">
    <location>
        <position position="271"/>
    </location>
</feature>
<accession>A0A9N7NZI2</accession>
<sequence length="271" mass="28596">LDLPASIVAGGAPPGFGHPDPAFPSAFSLSLFAMTFIPSSQIPASMASLTGSQSPDSGEFHGRFTSWTNNFKKAIKYAFHPTELFSLPRAGGPPSHVKSRSGDTPSTDGQSLPVAAPPLVAVTFPEGIVQSDATGALVDQPTGNHPWTVHFGSLPAKNFNPPSENLSATAVTHLPKLILSTTDFPSAQPLVGRHIGPLPRPNSEPTLISCRSPHALAQSLSLPNSPTHHNPPFSDKAHLIRPNTLIDQAYIHRQFTLPQPARPPIPSAQPG</sequence>
<dbReference type="Proteomes" id="UP001153555">
    <property type="component" value="Unassembled WGS sequence"/>
</dbReference>
<reference evidence="2" key="1">
    <citation type="submission" date="2019-12" db="EMBL/GenBank/DDBJ databases">
        <authorList>
            <person name="Scholes J."/>
        </authorList>
    </citation>
    <scope>NUCLEOTIDE SEQUENCE</scope>
</reference>
<proteinExistence type="predicted"/>
<evidence type="ECO:0000313" key="3">
    <source>
        <dbReference type="Proteomes" id="UP001153555"/>
    </source>
</evidence>
<organism evidence="2 3">
    <name type="scientific">Striga hermonthica</name>
    <name type="common">Purple witchweed</name>
    <name type="synonym">Buchnera hermonthica</name>
    <dbReference type="NCBI Taxonomy" id="68872"/>
    <lineage>
        <taxon>Eukaryota</taxon>
        <taxon>Viridiplantae</taxon>
        <taxon>Streptophyta</taxon>
        <taxon>Embryophyta</taxon>
        <taxon>Tracheophyta</taxon>
        <taxon>Spermatophyta</taxon>
        <taxon>Magnoliopsida</taxon>
        <taxon>eudicotyledons</taxon>
        <taxon>Gunneridae</taxon>
        <taxon>Pentapetalae</taxon>
        <taxon>asterids</taxon>
        <taxon>lamiids</taxon>
        <taxon>Lamiales</taxon>
        <taxon>Orobanchaceae</taxon>
        <taxon>Buchnereae</taxon>
        <taxon>Striga</taxon>
    </lineage>
</organism>
<gene>
    <name evidence="2" type="ORF">SHERM_07395</name>
</gene>
<evidence type="ECO:0000313" key="2">
    <source>
        <dbReference type="EMBL" id="CAA0841383.1"/>
    </source>
</evidence>
<dbReference type="EMBL" id="CACSLK010034108">
    <property type="protein sequence ID" value="CAA0841383.1"/>
    <property type="molecule type" value="Genomic_DNA"/>
</dbReference>
<evidence type="ECO:0000256" key="1">
    <source>
        <dbReference type="SAM" id="MobiDB-lite"/>
    </source>
</evidence>
<keyword evidence="3" id="KW-1185">Reference proteome</keyword>
<name>A0A9N7NZI2_STRHE</name>
<feature type="non-terminal residue" evidence="2">
    <location>
        <position position="1"/>
    </location>
</feature>
<feature type="region of interest" description="Disordered" evidence="1">
    <location>
        <begin position="88"/>
        <end position="112"/>
    </location>
</feature>
<feature type="region of interest" description="Disordered" evidence="1">
    <location>
        <begin position="218"/>
        <end position="237"/>
    </location>
</feature>
<dbReference type="AlphaFoldDB" id="A0A9N7NZI2"/>
<feature type="compositionally biased region" description="Polar residues" evidence="1">
    <location>
        <begin position="218"/>
        <end position="228"/>
    </location>
</feature>
<protein>
    <submittedName>
        <fullName evidence="2">Uncharacterized protein</fullName>
    </submittedName>
</protein>
<comment type="caution">
    <text evidence="2">The sequence shown here is derived from an EMBL/GenBank/DDBJ whole genome shotgun (WGS) entry which is preliminary data.</text>
</comment>